<feature type="region of interest" description="Disordered" evidence="1">
    <location>
        <begin position="105"/>
        <end position="247"/>
    </location>
</feature>
<proteinExistence type="predicted"/>
<feature type="compositionally biased region" description="Gly residues" evidence="1">
    <location>
        <begin position="223"/>
        <end position="242"/>
    </location>
</feature>
<evidence type="ECO:0000259" key="2">
    <source>
        <dbReference type="PROSITE" id="PS50304"/>
    </source>
</evidence>
<accession>A0A835ZJP1</accession>
<reference evidence="3" key="1">
    <citation type="submission" date="2021-02" db="EMBL/GenBank/DDBJ databases">
        <title>First Annotated Genome of the Yellow-green Alga Tribonema minus.</title>
        <authorList>
            <person name="Mahan K.M."/>
        </authorList>
    </citation>
    <scope>NUCLEOTIDE SEQUENCE</scope>
    <source>
        <strain evidence="3">UTEX B ZZ1240</strain>
    </source>
</reference>
<dbReference type="OrthoDB" id="3881at2759"/>
<comment type="caution">
    <text evidence="3">The sequence shown here is derived from an EMBL/GenBank/DDBJ whole genome shotgun (WGS) entry which is preliminary data.</text>
</comment>
<dbReference type="EMBL" id="JAFCMP010000036">
    <property type="protein sequence ID" value="KAG5190263.1"/>
    <property type="molecule type" value="Genomic_DNA"/>
</dbReference>
<feature type="domain" description="Tudor" evidence="2">
    <location>
        <begin position="42"/>
        <end position="110"/>
    </location>
</feature>
<protein>
    <recommendedName>
        <fullName evidence="2">Tudor domain-containing protein</fullName>
    </recommendedName>
</protein>
<feature type="compositionally biased region" description="Basic and acidic residues" evidence="1">
    <location>
        <begin position="146"/>
        <end position="158"/>
    </location>
</feature>
<evidence type="ECO:0000313" key="4">
    <source>
        <dbReference type="Proteomes" id="UP000664859"/>
    </source>
</evidence>
<dbReference type="InterPro" id="IPR002999">
    <property type="entry name" value="Tudor"/>
</dbReference>
<feature type="compositionally biased region" description="Basic and acidic residues" evidence="1">
    <location>
        <begin position="105"/>
        <end position="139"/>
    </location>
</feature>
<gene>
    <name evidence="3" type="ORF">JKP88DRAFT_271470</name>
</gene>
<evidence type="ECO:0000256" key="1">
    <source>
        <dbReference type="SAM" id="MobiDB-lite"/>
    </source>
</evidence>
<keyword evidence="4" id="KW-1185">Reference proteome</keyword>
<feature type="compositionally biased region" description="Basic and acidic residues" evidence="1">
    <location>
        <begin position="324"/>
        <end position="338"/>
    </location>
</feature>
<feature type="region of interest" description="Disordered" evidence="1">
    <location>
        <begin position="263"/>
        <end position="338"/>
    </location>
</feature>
<name>A0A835ZJP1_9STRA</name>
<dbReference type="Gene3D" id="2.30.30.140">
    <property type="match status" value="1"/>
</dbReference>
<organism evidence="3 4">
    <name type="scientific">Tribonema minus</name>
    <dbReference type="NCBI Taxonomy" id="303371"/>
    <lineage>
        <taxon>Eukaryota</taxon>
        <taxon>Sar</taxon>
        <taxon>Stramenopiles</taxon>
        <taxon>Ochrophyta</taxon>
        <taxon>PX clade</taxon>
        <taxon>Xanthophyceae</taxon>
        <taxon>Tribonematales</taxon>
        <taxon>Tribonemataceae</taxon>
        <taxon>Tribonema</taxon>
    </lineage>
</organism>
<dbReference type="Proteomes" id="UP000664859">
    <property type="component" value="Unassembled WGS sequence"/>
</dbReference>
<evidence type="ECO:0000313" key="3">
    <source>
        <dbReference type="EMBL" id="KAG5190263.1"/>
    </source>
</evidence>
<feature type="compositionally biased region" description="Basic residues" evidence="1">
    <location>
        <begin position="201"/>
        <end position="219"/>
    </location>
</feature>
<sequence>MQYYGTMLPRIPVPIERKMKVHLLLHQEKKKRAAANQAIKDRLRAGVKVRAIYADEENDPAWYEAVIDAVERADDEGVPDSYWVTFPEYGNASLVGLGEIQLLESKDESRSRSRDPHRDRERAERRERRDEADRDKERGGGGGSGGEKRRRDDSKERGGGAGARHRGRRDDSRERERRRRGSRSRSDSRSRGGGESSGGGARKHARRGSRSRSRSRGRHEGRGGGGARGGGGGGGGDAGGFTGSILDNPDALYAQVVENDRKASTAVGKDYASRPTSYKGSLSLKADRFTVRRKSSSRSPDRARAAAAAGGAARGRSRSPPPRAEPRREPAKITAESLRKAEALKRKYGDASAKM</sequence>
<dbReference type="PROSITE" id="PS50304">
    <property type="entry name" value="TUDOR"/>
    <property type="match status" value="1"/>
</dbReference>
<dbReference type="AlphaFoldDB" id="A0A835ZJP1"/>